<evidence type="ECO:0000256" key="10">
    <source>
        <dbReference type="ARBA" id="ARBA00022963"/>
    </source>
</evidence>
<name>A0A2P1P9H2_9RICK</name>
<dbReference type="EC" id="3.1.4.4" evidence="6"/>
<comment type="subcellular location">
    <subcellularLocation>
        <location evidence="3">Secreted</location>
    </subcellularLocation>
</comment>
<evidence type="ECO:0000256" key="4">
    <source>
        <dbReference type="ARBA" id="ARBA00008664"/>
    </source>
</evidence>
<evidence type="ECO:0000256" key="5">
    <source>
        <dbReference type="ARBA" id="ARBA00011738"/>
    </source>
</evidence>
<evidence type="ECO:0000256" key="12">
    <source>
        <dbReference type="ARBA" id="ARBA00023098"/>
    </source>
</evidence>
<dbReference type="GO" id="GO:0016042">
    <property type="term" value="P:lipid catabolic process"/>
    <property type="evidence" value="ECO:0007669"/>
    <property type="project" value="UniProtKB-KW"/>
</dbReference>
<dbReference type="PANTHER" id="PTHR43856">
    <property type="entry name" value="CARDIOLIPIN HYDROLASE"/>
    <property type="match status" value="1"/>
</dbReference>
<sequence>MYKMLLKILKKSISKKSLQGKSMLFAFAIGALSGVGYVDFTKREWYSQDADLRAVNVCFTPPSGCSELIAREISHASSDIYIQAYGFTSQKIVNQILAAHNKGVKVNVMLDKSNLTDRYSKISQLIDAGIQVKVDKLPGIAHNKIIIIDKAKVITGSFNFTNNADQKNAENVLLIQDANLAATYLKNWYARYAAN</sequence>
<evidence type="ECO:0000256" key="2">
    <source>
        <dbReference type="ARBA" id="ARBA00003145"/>
    </source>
</evidence>
<dbReference type="SMART" id="SM00155">
    <property type="entry name" value="PLDc"/>
    <property type="match status" value="1"/>
</dbReference>
<keyword evidence="10" id="KW-0442">Lipid degradation</keyword>
<evidence type="ECO:0000256" key="9">
    <source>
        <dbReference type="ARBA" id="ARBA00022801"/>
    </source>
</evidence>
<comment type="catalytic activity">
    <reaction evidence="1">
        <text>a 1,2-diacyl-sn-glycero-3-phosphocholine + H2O = a 1,2-diacyl-sn-glycero-3-phosphate + choline + H(+)</text>
        <dbReference type="Rhea" id="RHEA:14445"/>
        <dbReference type="ChEBI" id="CHEBI:15354"/>
        <dbReference type="ChEBI" id="CHEBI:15377"/>
        <dbReference type="ChEBI" id="CHEBI:15378"/>
        <dbReference type="ChEBI" id="CHEBI:57643"/>
        <dbReference type="ChEBI" id="CHEBI:58608"/>
        <dbReference type="EC" id="3.1.4.4"/>
    </reaction>
</comment>
<evidence type="ECO:0000256" key="13">
    <source>
        <dbReference type="ARBA" id="ARBA00029594"/>
    </source>
</evidence>
<evidence type="ECO:0000259" key="14">
    <source>
        <dbReference type="PROSITE" id="PS50035"/>
    </source>
</evidence>
<dbReference type="SUPFAM" id="SSF56024">
    <property type="entry name" value="Phospholipase D/nuclease"/>
    <property type="match status" value="1"/>
</dbReference>
<comment type="subunit">
    <text evidence="5">Homodimer.</text>
</comment>
<evidence type="ECO:0000256" key="7">
    <source>
        <dbReference type="ARBA" id="ARBA00018392"/>
    </source>
</evidence>
<dbReference type="RefSeq" id="WP_234352484.1">
    <property type="nucleotide sequence ID" value="NZ_CP027845.1"/>
</dbReference>
<keyword evidence="8" id="KW-0964">Secreted</keyword>
<proteinExistence type="inferred from homology"/>
<dbReference type="InterPro" id="IPR051406">
    <property type="entry name" value="PLD_domain"/>
</dbReference>
<dbReference type="InterPro" id="IPR025202">
    <property type="entry name" value="PLD-like_dom"/>
</dbReference>
<dbReference type="InterPro" id="IPR001736">
    <property type="entry name" value="PLipase_D/transphosphatidylase"/>
</dbReference>
<protein>
    <recommendedName>
        <fullName evidence="7">Phospholipase D</fullName>
        <ecNumber evidence="6">3.1.4.4</ecNumber>
    </recommendedName>
    <alternativeName>
        <fullName evidence="13">Choline phosphatase</fullName>
    </alternativeName>
</protein>
<evidence type="ECO:0000256" key="1">
    <source>
        <dbReference type="ARBA" id="ARBA00000798"/>
    </source>
</evidence>
<dbReference type="Proteomes" id="UP000241762">
    <property type="component" value="Chromosome"/>
</dbReference>
<dbReference type="Gene3D" id="3.30.870.10">
    <property type="entry name" value="Endonuclease Chain A"/>
    <property type="match status" value="1"/>
</dbReference>
<dbReference type="GO" id="GO:0004630">
    <property type="term" value="F:phospholipase D activity"/>
    <property type="evidence" value="ECO:0007669"/>
    <property type="project" value="UniProtKB-EC"/>
</dbReference>
<dbReference type="Pfam" id="PF13091">
    <property type="entry name" value="PLDc_2"/>
    <property type="match status" value="1"/>
</dbReference>
<keyword evidence="9" id="KW-0378">Hydrolase</keyword>
<dbReference type="KEGG" id="ptc:phytr_9860"/>
<dbReference type="GO" id="GO:0005576">
    <property type="term" value="C:extracellular region"/>
    <property type="evidence" value="ECO:0007669"/>
    <property type="project" value="UniProtKB-SubCell"/>
</dbReference>
<accession>A0A2P1P9H2</accession>
<comment type="function">
    <text evidence="2">Could be a virulence factor.</text>
</comment>
<dbReference type="GO" id="GO:0006793">
    <property type="term" value="P:phosphorus metabolic process"/>
    <property type="evidence" value="ECO:0007669"/>
    <property type="project" value="UniProtKB-ARBA"/>
</dbReference>
<dbReference type="EMBL" id="CP027845">
    <property type="protein sequence ID" value="AVP87914.1"/>
    <property type="molecule type" value="Genomic_DNA"/>
</dbReference>
<dbReference type="PROSITE" id="PS50035">
    <property type="entry name" value="PLD"/>
    <property type="match status" value="1"/>
</dbReference>
<feature type="domain" description="PLD phosphodiesterase" evidence="14">
    <location>
        <begin position="137"/>
        <end position="164"/>
    </location>
</feature>
<gene>
    <name evidence="15" type="ORF">phytr_9860</name>
</gene>
<keyword evidence="11" id="KW-0843">Virulence</keyword>
<evidence type="ECO:0000313" key="15">
    <source>
        <dbReference type="EMBL" id="AVP87914.1"/>
    </source>
</evidence>
<keyword evidence="16" id="KW-1185">Reference proteome</keyword>
<dbReference type="PANTHER" id="PTHR43856:SF1">
    <property type="entry name" value="MITOCHONDRIAL CARDIOLIPIN HYDROLASE"/>
    <property type="match status" value="1"/>
</dbReference>
<organism evidence="15 16">
    <name type="scientific">Candidatus Phycorickettsia trachydisci</name>
    <dbReference type="NCBI Taxonomy" id="2115978"/>
    <lineage>
        <taxon>Bacteria</taxon>
        <taxon>Pseudomonadati</taxon>
        <taxon>Pseudomonadota</taxon>
        <taxon>Alphaproteobacteria</taxon>
        <taxon>Rickettsiales</taxon>
        <taxon>Rickettsiaceae</taxon>
        <taxon>Candidatus Phycorickettsia</taxon>
    </lineage>
</organism>
<evidence type="ECO:0000256" key="11">
    <source>
        <dbReference type="ARBA" id="ARBA00023026"/>
    </source>
</evidence>
<dbReference type="AlphaFoldDB" id="A0A2P1P9H2"/>
<comment type="similarity">
    <text evidence="4">Belongs to the phospholipase D family.</text>
</comment>
<reference evidence="15 16" key="1">
    <citation type="submission" date="2018-03" db="EMBL/GenBank/DDBJ databases">
        <title>A gene transfer event suggests a long-term partnership between eustigmatophyte algae and a novel lineage of endosymbiotic bacteria.</title>
        <authorList>
            <person name="Yurchenko T."/>
            <person name="Sevcikova T."/>
            <person name="Pribyl P."/>
            <person name="El Karkouri K."/>
            <person name="Klimes V."/>
            <person name="Amaral R."/>
            <person name="Zbrankova V."/>
            <person name="Kim E."/>
            <person name="Raoult D."/>
            <person name="Santos L.M.A."/>
            <person name="Elias M."/>
        </authorList>
    </citation>
    <scope>NUCLEOTIDE SEQUENCE [LARGE SCALE GENOMIC DNA]</scope>
    <source>
        <strain evidence="15">CCALA 838</strain>
    </source>
</reference>
<evidence type="ECO:0000256" key="6">
    <source>
        <dbReference type="ARBA" id="ARBA00012027"/>
    </source>
</evidence>
<dbReference type="CDD" id="cd09170">
    <property type="entry name" value="PLDc_Nuc"/>
    <property type="match status" value="1"/>
</dbReference>
<keyword evidence="12" id="KW-0443">Lipid metabolism</keyword>
<evidence type="ECO:0000313" key="16">
    <source>
        <dbReference type="Proteomes" id="UP000241762"/>
    </source>
</evidence>
<evidence type="ECO:0000256" key="8">
    <source>
        <dbReference type="ARBA" id="ARBA00022525"/>
    </source>
</evidence>
<evidence type="ECO:0000256" key="3">
    <source>
        <dbReference type="ARBA" id="ARBA00004613"/>
    </source>
</evidence>
<dbReference type="GO" id="GO:0016891">
    <property type="term" value="F:RNA endonuclease activity producing 5'-phosphomonoesters, hydrolytic mechanism"/>
    <property type="evidence" value="ECO:0007669"/>
    <property type="project" value="TreeGrafter"/>
</dbReference>